<dbReference type="AlphaFoldDB" id="A0A850REA7"/>
<accession>A0A850REA7</accession>
<dbReference type="Proteomes" id="UP000563523">
    <property type="component" value="Unassembled WGS sequence"/>
</dbReference>
<proteinExistence type="predicted"/>
<reference evidence="1 2" key="1">
    <citation type="submission" date="2020-06" db="EMBL/GenBank/DDBJ databases">
        <authorList>
            <person name="Kang J."/>
        </authorList>
    </citation>
    <scope>NUCLEOTIDE SEQUENCE [LARGE SCALE GENOMIC DNA]</scope>
    <source>
        <strain evidence="1 2">DCY120</strain>
    </source>
</reference>
<dbReference type="EMBL" id="JABZEC010000007">
    <property type="protein sequence ID" value="NVY97048.1"/>
    <property type="molecule type" value="Genomic_DNA"/>
</dbReference>
<organism evidence="1 2">
    <name type="scientific">Bombilactobacillus apium</name>
    <dbReference type="NCBI Taxonomy" id="2675299"/>
    <lineage>
        <taxon>Bacteria</taxon>
        <taxon>Bacillati</taxon>
        <taxon>Bacillota</taxon>
        <taxon>Bacilli</taxon>
        <taxon>Lactobacillales</taxon>
        <taxon>Lactobacillaceae</taxon>
        <taxon>Bombilactobacillus</taxon>
    </lineage>
</organism>
<gene>
    <name evidence="1" type="ORF">HU830_07790</name>
</gene>
<sequence length="463" mass="52412">MQTVLIAVGLILVVALVVFLITKRYSHFNLSDKTSHDRQTNEKVDADTPLESPKLGYFQEITLPNEFNFSGYKKLKHSDLILTTFDQLVPSLATGTSAVTSKLAYDATKGTYQAILEPGKELMKSAKTPGRFRGIAKRAKHPGIAGQAELEKVNEKLPKLATKAAVLENATAVVSMTVGQYYMTEINEKLGEIDKSLESIKNFQNIELLADIRSVIRETRHIATFNEEIIANESERLESRKHVRELEEKTAKLLDQVNGLIKAQLVDVHKFEEYEQSTRDIATAMSAQTSLLATLQELSRLIVVLSNSEISQERAEVTYKELSENSLNVQIELQNWHKKEIEQLHIDLKQARYPKTGIKKIVSQPVKLINQAFAFQEISQKTLEQINSESLPRQTELPETAGYQQPVELLISENQIYYRIPDLKDETTSRPGSGNHFNLSLYSYKILHYYNVLVLLISLFGLY</sequence>
<protein>
    <submittedName>
        <fullName evidence="1">Uncharacterized protein</fullName>
    </submittedName>
</protein>
<evidence type="ECO:0000313" key="2">
    <source>
        <dbReference type="Proteomes" id="UP000563523"/>
    </source>
</evidence>
<comment type="caution">
    <text evidence="1">The sequence shown here is derived from an EMBL/GenBank/DDBJ whole genome shotgun (WGS) entry which is preliminary data.</text>
</comment>
<evidence type="ECO:0000313" key="1">
    <source>
        <dbReference type="EMBL" id="NVY97048.1"/>
    </source>
</evidence>
<name>A0A850REA7_9LACO</name>
<keyword evidence="2" id="KW-1185">Reference proteome</keyword>